<dbReference type="InterPro" id="IPR042104">
    <property type="entry name" value="PKS_dehydratase_sf"/>
</dbReference>
<dbReference type="Pfam" id="PF21089">
    <property type="entry name" value="PKS_DH_N"/>
    <property type="match status" value="4"/>
</dbReference>
<keyword evidence="3" id="KW-0597">Phosphoprotein</keyword>
<dbReference type="InterPro" id="IPR020806">
    <property type="entry name" value="PKS_PP-bd"/>
</dbReference>
<dbReference type="InterPro" id="IPR049552">
    <property type="entry name" value="PKS_DH_N"/>
</dbReference>
<evidence type="ECO:0000256" key="7">
    <source>
        <dbReference type="ARBA" id="ARBA00023315"/>
    </source>
</evidence>
<keyword evidence="4" id="KW-0808">Transferase</keyword>
<dbReference type="CDD" id="cd00833">
    <property type="entry name" value="PKS"/>
    <property type="match status" value="3"/>
</dbReference>
<feature type="domain" description="PKS/mFAS DH" evidence="12">
    <location>
        <begin position="5954"/>
        <end position="6221"/>
    </location>
</feature>
<dbReference type="Gene3D" id="3.40.47.10">
    <property type="match status" value="4"/>
</dbReference>
<dbReference type="InterPro" id="IPR032821">
    <property type="entry name" value="PKS_assoc"/>
</dbReference>
<feature type="domain" description="PKS/mFAS DH" evidence="12">
    <location>
        <begin position="4250"/>
        <end position="4515"/>
    </location>
</feature>
<evidence type="ECO:0000259" key="12">
    <source>
        <dbReference type="PROSITE" id="PS52019"/>
    </source>
</evidence>
<dbReference type="PROSITE" id="PS01162">
    <property type="entry name" value="QOR_ZETA_CRYSTAL"/>
    <property type="match status" value="1"/>
</dbReference>
<dbReference type="SMART" id="SM00829">
    <property type="entry name" value="PKS_ER"/>
    <property type="match status" value="1"/>
</dbReference>
<keyword evidence="6" id="KW-0511">Multifunctional enzyme</keyword>
<dbReference type="InterPro" id="IPR011032">
    <property type="entry name" value="GroES-like_sf"/>
</dbReference>
<dbReference type="Pfam" id="PF13602">
    <property type="entry name" value="ADH_zinc_N_2"/>
    <property type="match status" value="1"/>
</dbReference>
<dbReference type="SMART" id="SM00825">
    <property type="entry name" value="PKS_KS"/>
    <property type="match status" value="3"/>
</dbReference>
<dbReference type="PROSITE" id="PS00012">
    <property type="entry name" value="PHOSPHOPANTETHEINE"/>
    <property type="match status" value="4"/>
</dbReference>
<organism evidence="13 14">
    <name type="scientific">Streptomyces stramineus</name>
    <dbReference type="NCBI Taxonomy" id="173861"/>
    <lineage>
        <taxon>Bacteria</taxon>
        <taxon>Bacillati</taxon>
        <taxon>Actinomycetota</taxon>
        <taxon>Actinomycetes</taxon>
        <taxon>Kitasatosporales</taxon>
        <taxon>Streptomycetaceae</taxon>
        <taxon>Streptomyces</taxon>
    </lineage>
</organism>
<dbReference type="InterPro" id="IPR036291">
    <property type="entry name" value="NAD(P)-bd_dom_sf"/>
</dbReference>
<reference evidence="14" key="1">
    <citation type="journal article" date="2019" name="Int. J. Syst. Evol. Microbiol.">
        <title>The Global Catalogue of Microorganisms (GCM) 10K type strain sequencing project: providing services to taxonomists for standard genome sequencing and annotation.</title>
        <authorList>
            <consortium name="The Broad Institute Genomics Platform"/>
            <consortium name="The Broad Institute Genome Sequencing Center for Infectious Disease"/>
            <person name="Wu L."/>
            <person name="Ma J."/>
        </authorList>
    </citation>
    <scope>NUCLEOTIDE SEQUENCE [LARGE SCALE GENOMIC DNA]</scope>
    <source>
        <strain evidence="14">JCM 10649</strain>
    </source>
</reference>
<dbReference type="InterPro" id="IPR002364">
    <property type="entry name" value="Quin_OxRdtase/zeta-crystal_CS"/>
</dbReference>
<feature type="active site" description="Proton donor; for dehydratase activity" evidence="8">
    <location>
        <position position="2746"/>
    </location>
</feature>
<feature type="domain" description="Ketosynthase family 3 (KS3)" evidence="11">
    <location>
        <begin position="5063"/>
        <end position="5487"/>
    </location>
</feature>
<evidence type="ECO:0000256" key="6">
    <source>
        <dbReference type="ARBA" id="ARBA00023268"/>
    </source>
</evidence>
<dbReference type="InterPro" id="IPR036736">
    <property type="entry name" value="ACP-like_sf"/>
</dbReference>
<dbReference type="Pfam" id="PF00698">
    <property type="entry name" value="Acyl_transf_1"/>
    <property type="match status" value="4"/>
</dbReference>
<dbReference type="PROSITE" id="PS52019">
    <property type="entry name" value="PKS_MFAS_DH"/>
    <property type="match status" value="4"/>
</dbReference>
<dbReference type="Pfam" id="PF08659">
    <property type="entry name" value="KR"/>
    <property type="match status" value="4"/>
</dbReference>
<feature type="region of interest" description="Disordered" evidence="9">
    <location>
        <begin position="587"/>
        <end position="608"/>
    </location>
</feature>
<dbReference type="Gene3D" id="3.40.366.10">
    <property type="entry name" value="Malonyl-Coenzyme A Acyl Carrier Protein, domain 2"/>
    <property type="match status" value="4"/>
</dbReference>
<feature type="region of interest" description="C-terminal hotdog fold" evidence="8">
    <location>
        <begin position="639"/>
        <end position="774"/>
    </location>
</feature>
<feature type="active site" description="Proton acceptor; for dehydratase activity" evidence="8">
    <location>
        <position position="5986"/>
    </location>
</feature>
<dbReference type="InterPro" id="IPR014031">
    <property type="entry name" value="Ketoacyl_synth_C"/>
</dbReference>
<feature type="active site" description="Proton acceptor; for dehydratase activity" evidence="8">
    <location>
        <position position="4282"/>
    </location>
</feature>
<evidence type="ECO:0000256" key="4">
    <source>
        <dbReference type="ARBA" id="ARBA00022679"/>
    </source>
</evidence>
<feature type="active site" description="Proton acceptor; for dehydratase activity" evidence="8">
    <location>
        <position position="531"/>
    </location>
</feature>
<feature type="domain" description="Ketosynthase family 3 (KS3)" evidence="11">
    <location>
        <begin position="3360"/>
        <end position="3782"/>
    </location>
</feature>
<dbReference type="SMART" id="SM00826">
    <property type="entry name" value="PKS_DH"/>
    <property type="match status" value="4"/>
</dbReference>
<dbReference type="InterPro" id="IPR014030">
    <property type="entry name" value="Ketoacyl_synth_N"/>
</dbReference>
<evidence type="ECO:0000256" key="3">
    <source>
        <dbReference type="ARBA" id="ARBA00022553"/>
    </source>
</evidence>
<dbReference type="PROSITE" id="PS00606">
    <property type="entry name" value="KS3_1"/>
    <property type="match status" value="3"/>
</dbReference>
<dbReference type="InterPro" id="IPR049900">
    <property type="entry name" value="PKS_mFAS_DH"/>
</dbReference>
<feature type="active site" description="Proton donor; for dehydratase activity" evidence="8">
    <location>
        <position position="6147"/>
    </location>
</feature>
<feature type="domain" description="Carrier" evidence="10">
    <location>
        <begin position="1569"/>
        <end position="1644"/>
    </location>
</feature>
<dbReference type="Pfam" id="PF02801">
    <property type="entry name" value="Ketoacyl-synt_C"/>
    <property type="match status" value="3"/>
</dbReference>
<gene>
    <name evidence="13" type="ORF">GCM10009544_04170</name>
</gene>
<evidence type="ECO:0000256" key="9">
    <source>
        <dbReference type="SAM" id="MobiDB-lite"/>
    </source>
</evidence>
<evidence type="ECO:0000313" key="14">
    <source>
        <dbReference type="Proteomes" id="UP001499895"/>
    </source>
</evidence>
<dbReference type="InterPro" id="IPR020841">
    <property type="entry name" value="PKS_Beta-ketoAc_synthase_dom"/>
</dbReference>
<dbReference type="CDD" id="cd08956">
    <property type="entry name" value="KR_3_FAS_SDR_x"/>
    <property type="match status" value="4"/>
</dbReference>
<dbReference type="SUPFAM" id="SSF52151">
    <property type="entry name" value="FabD/lysophospholipase-like"/>
    <property type="match status" value="4"/>
</dbReference>
<dbReference type="Pfam" id="PF00109">
    <property type="entry name" value="ketoacyl-synt"/>
    <property type="match status" value="3"/>
</dbReference>
<keyword evidence="2" id="KW-0596">Phosphopantetheine</keyword>
<dbReference type="InterPro" id="IPR057326">
    <property type="entry name" value="KR_dom"/>
</dbReference>
<feature type="active site" description="Proton acceptor; for dehydratase activity" evidence="8">
    <location>
        <position position="2585"/>
    </location>
</feature>
<feature type="domain" description="Carrier" evidence="10">
    <location>
        <begin position="3266"/>
        <end position="3341"/>
    </location>
</feature>
<name>A0ABP3J7B6_9ACTN</name>
<evidence type="ECO:0000256" key="1">
    <source>
        <dbReference type="ARBA" id="ARBA00004792"/>
    </source>
</evidence>
<feature type="region of interest" description="N-terminal hotdog fold" evidence="8">
    <location>
        <begin position="499"/>
        <end position="623"/>
    </location>
</feature>
<dbReference type="PANTHER" id="PTHR43775:SF51">
    <property type="entry name" value="INACTIVE PHENOLPHTHIOCEROL SYNTHESIS POLYKETIDE SYNTHASE TYPE I PKS1-RELATED"/>
    <property type="match status" value="1"/>
</dbReference>
<dbReference type="EMBL" id="BAAAHB010000002">
    <property type="protein sequence ID" value="GAA0444567.1"/>
    <property type="molecule type" value="Genomic_DNA"/>
</dbReference>
<feature type="region of interest" description="N-terminal hotdog fold" evidence="8">
    <location>
        <begin position="2553"/>
        <end position="2675"/>
    </location>
</feature>
<keyword evidence="5" id="KW-0045">Antibiotic biosynthesis</keyword>
<evidence type="ECO:0000259" key="10">
    <source>
        <dbReference type="PROSITE" id="PS50075"/>
    </source>
</evidence>
<feature type="domain" description="Carrier" evidence="10">
    <location>
        <begin position="6684"/>
        <end position="6759"/>
    </location>
</feature>
<comment type="caution">
    <text evidence="13">The sequence shown here is derived from an EMBL/GenBank/DDBJ whole genome shotgun (WGS) entry which is preliminary data.</text>
</comment>
<comment type="pathway">
    <text evidence="1">Antibiotic biosynthesis.</text>
</comment>
<dbReference type="InterPro" id="IPR009081">
    <property type="entry name" value="PP-bd_ACP"/>
</dbReference>
<dbReference type="SUPFAM" id="SSF51735">
    <property type="entry name" value="NAD(P)-binding Rossmann-fold domains"/>
    <property type="match status" value="9"/>
</dbReference>
<dbReference type="InterPro" id="IPR006162">
    <property type="entry name" value="Ppantetheine_attach_site"/>
</dbReference>
<dbReference type="Gene3D" id="3.30.70.3290">
    <property type="match status" value="4"/>
</dbReference>
<feature type="region of interest" description="C-terminal hotdog fold" evidence="8">
    <location>
        <begin position="2687"/>
        <end position="2818"/>
    </location>
</feature>
<dbReference type="InterPro" id="IPR050091">
    <property type="entry name" value="PKS_NRPS_Biosynth_Enz"/>
</dbReference>
<evidence type="ECO:0000313" key="13">
    <source>
        <dbReference type="EMBL" id="GAA0444567.1"/>
    </source>
</evidence>
<protein>
    <submittedName>
        <fullName evidence="13">Type I polyketide synthase</fullName>
    </submittedName>
</protein>
<dbReference type="Gene3D" id="3.90.180.10">
    <property type="entry name" value="Medium-chain alcohol dehydrogenases, catalytic domain"/>
    <property type="match status" value="1"/>
</dbReference>
<evidence type="ECO:0000259" key="11">
    <source>
        <dbReference type="PROSITE" id="PS52004"/>
    </source>
</evidence>
<feature type="domain" description="Carrier" evidence="10">
    <location>
        <begin position="4965"/>
        <end position="5040"/>
    </location>
</feature>
<dbReference type="Pfam" id="PF22953">
    <property type="entry name" value="SpnB_Rossmann"/>
    <property type="match status" value="4"/>
</dbReference>
<evidence type="ECO:0000256" key="5">
    <source>
        <dbReference type="ARBA" id="ARBA00023194"/>
    </source>
</evidence>
<evidence type="ECO:0000256" key="2">
    <source>
        <dbReference type="ARBA" id="ARBA00022450"/>
    </source>
</evidence>
<dbReference type="CDD" id="cd05195">
    <property type="entry name" value="enoyl_red"/>
    <property type="match status" value="1"/>
</dbReference>
<dbReference type="InterPro" id="IPR016036">
    <property type="entry name" value="Malonyl_transacylase_ACP-bd"/>
</dbReference>
<feature type="region of interest" description="Disordered" evidence="9">
    <location>
        <begin position="32"/>
        <end position="54"/>
    </location>
</feature>
<dbReference type="Gene3D" id="3.40.50.720">
    <property type="entry name" value="NAD(P)-binding Rossmann-like Domain"/>
    <property type="match status" value="4"/>
</dbReference>
<dbReference type="PROSITE" id="PS52004">
    <property type="entry name" value="KS3_2"/>
    <property type="match status" value="3"/>
</dbReference>
<dbReference type="InterPro" id="IPR018201">
    <property type="entry name" value="Ketoacyl_synth_AS"/>
</dbReference>
<sequence length="6847" mass="713466">MDWTGTHRPRRAAVSAFGISGTNAHVILEEAEQAERAEEAEPEGRASAPGTSVPLLVSGRSEPALRAQAAQLLSHLDGESDARLVDVAYTLATRMAFTHRAVVHAESRDAAVRALTALAEGTADTALTTGAADAGKDAVLFSGQGSQRLGMGRELYARFPVFAEAFEAVCAGLDGHLDRPLRDVVWGDDAELLNRTVYAQAGLFAVEVALFRLVESWGVRPEYVAGHSVGEIAAAHVAGVFSLPDACALVAARGRLMQALPAGGAMAAIRATEDEILPHLTDSVSIAAVNGPSSVVVSGAEAAVEAVRARFEGEGRKTSRLRVSHAFHSPLMEPMLEEFREVAENLSYGVPELTVVSNVTGGPAAQDQLCTPAYWVTHVREAVRFADGIRALHAEGVTRFLELGPDGTLSAMAGESLPDETVLVPALRKDRPEETTLLAALAQLHVQGAEIDWAALFAGTDARPADLPTYAFQHQRFWPTPGLTGTGDIGAAGLEAAGHPLLSAAVELSDSDGLLFTTRLSLQSHPWLADHVVLGSVLLPGTAFVELAVRAADGMGCDRIDELTLGTPLVLPEHGGVQLQMHVGPADESGSRALSVHSRPEGDGDRPWVRHATGVLATGERPAAPGYDFHAESWPPAGAEAVDLTGLYPDLAESGLDYGPHFQGLRTAWRRGDEVFAEVALPEAAAGDASAYGLHPALLDAALHVCAFNGVDRGVIPFSWEGVSLHASGASAVRVRVVRHGGNTLSLDVADAEGEPVASIGTLDLRAVAADRLSAGTGPAVSDALFRVQWTPVRMPPAEAVEPVAAIGSLAGPSFVDYPDLEALARSGQVPDTVLLPVGADSGGTVGSVHQVTARVLETVQSWLADERFTDSRLVFVTSGAVSAGGGETVRDLAGAAVWGLVRSAQSENPGRFVLVDTEDGDIEPLLPVLPGLSATGDDAFVVREGTVRVGRLASLASGAGLLPPAATPWRLDTGAKGSLDGLLLAPCPEVLEPLGPGQVRIEVRAAGVNFRDVLNALGMYPGEAGPLGAEGAGVVTGTGPGVSGLRPGDRVMGKVLGGFGPVAVCDERLLVRIPEDWSFARAASVPVVFLTALYALKDLADLKPGEKILVHAGAGGVGMAAIQLARHLGAEVFATASEGKWDTLRGLGVADDHIASSRTTDFEQRFLEVTGGRGVDVVLNALAGEFVDASMRLTAPGGRFLEMGKTDVRDVEPAAGVRYRAFDLAEAGLERNQEMLCELLELFAAGALRTLPVATWDVRRADEAFRYMSRARHIGKIVLTVPRAWDPDGTVLITGGTGGLGRELARHLVAERGVKHLLLASRRGLDAPGASELRAELAEHGTEVTVAACDVADRDAVAGLVAGVPSGHPLTAVIHTAGVLDDGIVTSLTAERLSDVLRPKVDAAWYLHEATEGLDLAAFVLFSSISGVMGTPGQGNYAAGNVFLDALAHHRHAQGLAATSLAWGPWAQSGGMTGTLSDVDLQRIARSGMPELAPAEGVALFDAALSTDEALVLPVRLDLAVLREQGDVPPLMRGLVRTRARRSAVAGSAAVAGLVGRLSGLGAVERHEVLLDLVRAQIAGVLGHASPETVDSTRTFQDLGFDSLTAVELRNRLNKATGLRLSATAVFDYPTADAIVGFLLDEMFGAEATAVVAAPAGVSAVVADDPVVIVGMSCRYPGGVASPEDLWRLVSEGVDAVSDFPAERGWDVESLYNPDPEAIGTSYTRAGGFLHEAGDFDPAFFGMSPREALATDSQQRLLLETSWEAIERAGIDPTTLRGSRTGVFAGVIYADYSDLLVGDQFEGYRGNGSAASIASGRVSYTFGFEGPAVTVDTACSSSLVALHWAAQSLRSGECSLALAGGVTVMSTPTPFVEFSRQHGLSADGRCKAFSDAADGVGWGEGVGMLVLERLSDARRNGHRVLAVVRGSAVNQDGASNGLTAPNGPSQQRVIRQALVSAGLSVADVDAVEAHGTGTTLGDPIEAQALLATYGQDRPEGRPLLLGSVKSNIGHAQAAAGVAGVIKMVMAMRHGELPRTLHVDAPSSHVDWSAGAVELLTERTVWPEGDGPRRAGVSSFGISGTNAHVILEQPEPAAVEAGAVPGGLVPTVVSGRSESALRAQAARLLSHLDMEAGSRALDVAYSLATGRAEFQHRAVVLAADRDGLLRSLSALAEGRGDADVVAEGVARSGRSAFLFSGQGSQRLGMGRELYARFPVFAEAFEVVCAGLDEHLDCPLRDVVWGDDAELLNRTVYAQAGLFAVEVALFRLVESWGVRPEYVAGHSVGEIAAAHVAGVFSLPDACALVAARGRLMQALPAGGAMAAIRATEDEILPHLTDSVSIAAVNGPSSVVVSGAEAAVEAIRKHFKSEGRKTSRLRVSHAFHSPLMEPMLEEFRAVVAGLTFGVPTVPVVSNLAGRLAEPAQLCSADYWVAHVREAVRFADGIRALHAEGVTRFLELGPDGTLSAMAGESLPDETVLVPALRKDRPEERAVLAALAQLHVQGVRVDWAALFAGTEPRRVDLPTYAFQRERFWPVGPVGRSGDVRFAGLGSVGHPLLGAAVELAGSGGLLFTGRLSTVSPAWLADHVVLGSVLVPGTALVELVLRAADEVGCDLLEELTLAAPLVLPGSGAGVQVQVWVGEPDDSGRRAVAVHSREGEEPWTLHASGAVIHGAEAAVFDTSVWPPADAVSLDVAGCYEQFAESGLTYGPVFQGLRAAWRLGGDVYAEVGLPEGVDGADYGLHPALFDAALHAAMLGGGGEGVPFSWSGVSLHASGASQMRVRIRALDSGLSIAMVDSAGGPVASVESLVVRPIAAGDLRTGDRDSLFNLDWVPVSPTGESVELAGPFRTYTDLESVTGADVPGTVLIEPAIEAVGTVESVYAAAALALESVQSWLADERFAQSRLVFVTRGAVDGTDLAGAAVWGLVRSAQSESPGRFVLVDLESDADAAVLSQALASDEPQLLVREGQIFAARLVRAQSRNTADVAWDVSGRVLVTGGTGGLGRVLARHLVVEHGVGSLLLVSRSGPAAVGAEEFVAELAAHGADVIVEACDVSDRGAVADLVSRYPVSAVVHTAGVLDDGVIGSLTAERLAAVMRPKVDAAWNLHEATKGLELDAFVVFSSVAGTFGSAGQANYAAGNAFLDALARHRRAQGLVATSLAWGPWSQDSGMTGTLTEADLQRITRSGMPPLTAEEGLALFDTALGTDEPVLLPVHLDLTALRAQGEPLPLLRSLIRTRNRRTAVGGSATAAGLVRRLAGLSGNERRVVLLDLVRDRVAAVLDHARPDTIDPSRAFQDLGFDSLTAIELRNGLGKATGLRLSATVVFDYPTADALAGHLLDELFDADEAEQIPVAALPSLTDDPVVIVGMSCRFPGGVTSPEDLWQLVSDGVDAVSGFPTDRGWEIADAYDPDREGAIVTRSGGFLRDAGDFDPAFFGMSPREALTTDAQQRLLLETSWEAIERAGIDPTTLRGSRTGVFAGVMYHDYSQLLTGREFEGYQGSGSAGSVASGRVSYTFGFEGPAVTVDTACSSSLVALHLAAQSLRSGESTLALVGGVTVMATPLTFVEFSRQGGLSPDGRCKAFSDSADGVGWSEGAGMLVLERLSDARRNGHRVLAVVRGSAVNQDGASNGLTAPNGPSQQRVIRQALASAGLSAPDVDVVEAHGTGTTLGDPIEAQALLATYGRHRPEDRPLLLGSIKSNIGHTQAASGVAGVIKMVMAMHRGELPRTLHVEAPSSHVDWSAGAVELLTERTVWPEGDGPRRAGVSSFGISGTNAHVILEQPESEPEPAAVEARAVPDGLVPTVVSGKSESALRAQAARLLSHLHRESDSRLVDVAYSLATGRAEFQHRAVVLAADRDGLLRSLSALAEGRGDADVVAEGVARSGRSAFLFSGQGSQRLGMGRELYARFPVFAEAFEAVCAGLDKHLDRPLRDVLWGDDAELLNRTVYAQAGLFAVEVALFRLVESWGVRPDQLLGHSVGEVAAAHVAGVFSLPDACALVAARGRLMQALPAGGAMVAVQATEEEVFPYLAGDVSIAAVNGPSSVVVSGAEDAVEAIRTRFEGEGRKTSRLRVSHAFHSPLMEPMLDGFREVVAGLSFGVPSIPIVSNVTGESANAEQLCSAEYWVRHVREAVRFADGVRTLREQGVTAFLELGPDGALSALAVESAGDEAVLAPVLRKGRAEEPSLLAGLARLHVHGVPVDWAAVFAGSGARRVDLPTYAFQRERFWPVGSVGRSGDVRFAGLGSVGHPLLGAAVDLAGSGGLLFTGRLSSASHGWLADHVVLGSVLVPGTALVELVLRAADEVGCDVLEELTLAAPLVLPGSGAGVQVQVWVGEPDESGRRAVAVHSREGEEPWTLHASGSVTTGVEAAVFDTSVWPPRDAEVLDVSGCYEQFAESGFTYGPAFQGLRAAWKSGDEIYAEVRLPEGVDGAAYGLHPALFDAALHAAMLGGGGEGVPFSWSGVSLHASGASQMRVRIRALDSGLSIAMVDSAGGPVASVESLVVRPIAAGDLRTGDRDSLFNLDWVPVPLTDERVVLGAGPDGVPFGGYAELEPLAEGDIPEAVLVAPPTSAADTAESVHAAAAWALELVQSWLDDERFVDSRLVFVTRGAVGGTDLAGAAVWGLVRSAQLESPGRFVLVDLDGATGTVPPQALAVDEPQLLIREGRAFAARLARVQTQDAADEMWDVSGRVLVTGGTGGLGRVLARHLVVEHGVGSLLLVSRSGPAAVGAEEFVAELADYGADVIVEACDVTDRGAVADLVSRYPVSAVVHTAGVLDDGVIGSLTVERLAAVLRPKVDAAWNLHEATKGLELDAFVVFSSVAGTFGSAGQANYAAGNAFLDALARHRRAQGLVATSLAWGPWSQDSGMTGTLTEADLQRITRSGMPPLTVEQGLMLFDAASHGAEPAVLPVRLDLAALRAQGEPLPLLRGLIRTRTRRAGSTTAASGIAQRLTGLSTADRHEMLLDVVRGQIAVVLGHAGAAEIDPTRAFQDLGFDSLTAVELRNRLGAVTELRLPATAVFDYPTADALVGFLLGEMFGAEAEAAAGVAVPVGVSVVVADDPVVIVGMSCRYPGGVASPEDLWRLVSEGVDAVSDFPAERGWDVESLYNPDPGHTGTSYTRAGGFLTEAAEFDPAFFGMSPREALATDSQQRLLLETTWEAIERAGIDPVSLRGSQTGVFAGVMYNDYSQLLSGPEFEGYQGSGSAGSVASGRVSYTFGFEGPAVTVDTACSSSLVALHWAAQSLRSGECSLALAGGVTVMSTPAVFVEFSRQRGLSADGRCKAFSDAADGVGWGEGVGMLVLERLSDARRNGHRVLAVVRGSAVNQDGASNGLTAPNGPSQQRVIRQALASGGLSAPDVDVVEAHGTGTTLGDPIEAQALLATYGQDRPEGRPLLLGSVKSNIGHAQAAAGVAGVIKMVMAMRHGELPRTLHVEAPSSHVDWSAGAVELLTERTVWPEGNGPRRAGVSSFGISGTNAHVILEQPESEPAEAVEPADATDGPLPLVVSSKSTAGLRAQAARLLSHLNTEPGLRARDVAYSLASGRSSFAHRAVVWGADRDSVMRALSALVMGEADPGVAEGSVSEGKSAFLFSGQGSQRLGMGRELYARFPVFAEAFEAVCAGLDEHLDCPLRDVVWGDDAELLNRTVYAQAGLFAVEVALFRLVESWGVRPEYVAGHSVGEIAAAHVAGVFSLPDACALVAARGRLMQALPAGGAMAAIRATEDEILPHLTDSVSIAAVNGPSSVVVSGAEAAVEAIRKHFKSEGRKTSRLRVSHAFHSPLMEPMLEEFRAVVAGLTFGVPTVPVVSNLTGRLAEPGQLASADYWVRHVREAVRFADGVQALSAEGVTRFLELGPDGTLSAMAQESLPDGTAVLVPALRRDRGEETAVLESLAQLYVQGVRVDWPVLFAGTSARQVDLPTYAFQHERFWPSGGAVRAGDVRFAGLGSAGHPLLGAAVELAGSGGLLFTGRLSSASPAWLADHVVLGSVLVPGTALVELVLRAADEVGCDVLEELTLAAPLVLPGSGAGVQVQVWVGEPDDSGRRAVAVHSREGEEPWTLHASGSVTTGVQAAVFDTSVWPPRDAEVLDVSGCYEQFAESGFTYGPAFQGLRAAWKSGDEIYAEVRLPEGVDGAAYGLHPALFDAALHASVFGGGDGEGGVPFSWTGVSLHASGASHVRVRIRTVGGGISIAIVDSAGLPVASVDSLVVRPISSDQLRTGDRASLFKVDWTGVQLTDEPVTSLALLGKDAEGVLNGLTLQAHADLDALAEAGVTDAVLLPPIAGPAGTVESVHAATARALELVQSWLADERFADSRLVFVTRGASAGGDLAGAAVQGLVRSAQSENPGRFVLVDLGGDADLTALPQALATDEPQLLLRDGQVLAVRLARVRRQDVADVARDSSGTVLITGGTGGLGRTLARHLVVERGVRSLLLVSRSGLAAEGARELVAELAELGADAVVEACDVTDSAAVADLVSRYRVSAVVHTAGVLDDGVIGSLTPERLAAVLRPKVDAAWNLHEATRDTDLDAFIVFSSVAGTFGSAGQANYAAGNAFLDALAHHRRTQGLPAVSLAWGPWSQEGGMTGTLTEADLQRIARSGMPELTAEEGVALFDTALGTTEPVVLPVRLDLAALRAQGEPLPLLRGLIRTPGRRTAAAGAGTEAAAGFAQRLAGLSAAEGREVVLEAVRGQVAVVLGHDGAAEIAPEQAFQDLGFDSLTAVELRNRLSALTGVRLPATLLFDYPTPVELVGYLHTLIAPEPPSGQEALLGELDRLEKAFGGLDVTEEIHEQIAGRLEVLRTKWGALRDAAVGAGRDGSPDEQDFDFESASDEEVFDLLDNELGLS</sequence>
<feature type="region of interest" description="N-terminal hotdog fold" evidence="8">
    <location>
        <begin position="4250"/>
        <end position="4372"/>
    </location>
</feature>
<feature type="region of interest" description="C-terminal hotdog fold" evidence="8">
    <location>
        <begin position="6088"/>
        <end position="6221"/>
    </location>
</feature>
<feature type="compositionally biased region" description="Basic and acidic residues" evidence="9">
    <location>
        <begin position="598"/>
        <end position="608"/>
    </location>
</feature>
<keyword evidence="7" id="KW-0012">Acyltransferase</keyword>
<feature type="compositionally biased region" description="Basic and acidic residues" evidence="9">
    <location>
        <begin position="33"/>
        <end position="44"/>
    </location>
</feature>
<proteinExistence type="predicted"/>
<dbReference type="Pfam" id="PF14765">
    <property type="entry name" value="PS-DH"/>
    <property type="match status" value="4"/>
</dbReference>
<dbReference type="InterPro" id="IPR014043">
    <property type="entry name" value="Acyl_transferase_dom"/>
</dbReference>
<dbReference type="SMART" id="SM01294">
    <property type="entry name" value="PKS_PP_betabranch"/>
    <property type="match status" value="4"/>
</dbReference>
<dbReference type="InterPro" id="IPR055123">
    <property type="entry name" value="SpnB-like_Rossmann"/>
</dbReference>
<dbReference type="SUPFAM" id="SSF50129">
    <property type="entry name" value="GroES-like"/>
    <property type="match status" value="1"/>
</dbReference>
<dbReference type="InterPro" id="IPR001227">
    <property type="entry name" value="Ac_transferase_dom_sf"/>
</dbReference>
<dbReference type="PROSITE" id="PS50075">
    <property type="entry name" value="CARRIER"/>
    <property type="match status" value="4"/>
</dbReference>
<dbReference type="Gene3D" id="1.10.1200.10">
    <property type="entry name" value="ACP-like"/>
    <property type="match status" value="4"/>
</dbReference>
<accession>A0ABP3J7B6</accession>
<dbReference type="SUPFAM" id="SSF55048">
    <property type="entry name" value="Probable ACP-binding domain of malonyl-CoA ACP transacylase"/>
    <property type="match status" value="4"/>
</dbReference>
<dbReference type="Gene3D" id="3.40.50.11460">
    <property type="match status" value="1"/>
</dbReference>
<dbReference type="InterPro" id="IPR016039">
    <property type="entry name" value="Thiolase-like"/>
</dbReference>
<dbReference type="SMART" id="SM00822">
    <property type="entry name" value="PKS_KR"/>
    <property type="match status" value="4"/>
</dbReference>
<evidence type="ECO:0000256" key="8">
    <source>
        <dbReference type="PROSITE-ProRule" id="PRU01363"/>
    </source>
</evidence>
<feature type="active site" description="Proton donor; for dehydratase activity" evidence="8">
    <location>
        <position position="700"/>
    </location>
</feature>
<feature type="domain" description="PKS/mFAS DH" evidence="12">
    <location>
        <begin position="499"/>
        <end position="774"/>
    </location>
</feature>
<dbReference type="SUPFAM" id="SSF53901">
    <property type="entry name" value="Thiolase-like"/>
    <property type="match status" value="3"/>
</dbReference>
<dbReference type="SMART" id="SM00823">
    <property type="entry name" value="PKS_PP"/>
    <property type="match status" value="4"/>
</dbReference>
<dbReference type="Pfam" id="PF00550">
    <property type="entry name" value="PP-binding"/>
    <property type="match status" value="4"/>
</dbReference>
<feature type="region of interest" description="C-terminal hotdog fold" evidence="8">
    <location>
        <begin position="4384"/>
        <end position="4515"/>
    </location>
</feature>
<dbReference type="InterPro" id="IPR049551">
    <property type="entry name" value="PKS_DH_C"/>
</dbReference>
<dbReference type="SUPFAM" id="SSF47336">
    <property type="entry name" value="ACP-like"/>
    <property type="match status" value="4"/>
</dbReference>
<dbReference type="InterPro" id="IPR020807">
    <property type="entry name" value="PKS_DH"/>
</dbReference>
<dbReference type="SMART" id="SM00827">
    <property type="entry name" value="PKS_AT"/>
    <property type="match status" value="4"/>
</dbReference>
<dbReference type="Pfam" id="PF16197">
    <property type="entry name" value="KAsynt_C_assoc"/>
    <property type="match status" value="4"/>
</dbReference>
<feature type="region of interest" description="N-terminal hotdog fold" evidence="8">
    <location>
        <begin position="5954"/>
        <end position="6076"/>
    </location>
</feature>
<dbReference type="Proteomes" id="UP001499895">
    <property type="component" value="Unassembled WGS sequence"/>
</dbReference>
<dbReference type="InterPro" id="IPR013154">
    <property type="entry name" value="ADH-like_N"/>
</dbReference>
<dbReference type="Gene3D" id="3.10.129.110">
    <property type="entry name" value="Polyketide synthase dehydratase"/>
    <property type="match status" value="4"/>
</dbReference>
<dbReference type="InterPro" id="IPR013968">
    <property type="entry name" value="PKS_KR"/>
</dbReference>
<keyword evidence="14" id="KW-1185">Reference proteome</keyword>
<dbReference type="InterPro" id="IPR020843">
    <property type="entry name" value="ER"/>
</dbReference>
<dbReference type="InterPro" id="IPR016035">
    <property type="entry name" value="Acyl_Trfase/lysoPLipase"/>
</dbReference>
<feature type="active site" description="Proton donor; for dehydratase activity" evidence="8">
    <location>
        <position position="4443"/>
    </location>
</feature>
<feature type="domain" description="PKS/mFAS DH" evidence="12">
    <location>
        <begin position="2553"/>
        <end position="2818"/>
    </location>
</feature>
<dbReference type="Pfam" id="PF08240">
    <property type="entry name" value="ADH_N"/>
    <property type="match status" value="1"/>
</dbReference>
<dbReference type="PANTHER" id="PTHR43775">
    <property type="entry name" value="FATTY ACID SYNTHASE"/>
    <property type="match status" value="1"/>
</dbReference>
<feature type="domain" description="Ketosynthase family 3 (KS3)" evidence="11">
    <location>
        <begin position="1665"/>
        <end position="2089"/>
    </location>
</feature>